<accession>A0A512NRW8</accession>
<comment type="similarity">
    <text evidence="1">Belongs to the thioesterase PaaI family.</text>
</comment>
<evidence type="ECO:0000256" key="1">
    <source>
        <dbReference type="ARBA" id="ARBA00008324"/>
    </source>
</evidence>
<dbReference type="PANTHER" id="PTHR21660:SF1">
    <property type="entry name" value="ACYL-COENZYME A THIOESTERASE 13"/>
    <property type="match status" value="1"/>
</dbReference>
<sequence length="144" mass="15589">MAIPSKVPLGFRELTEASGFAAANGPWFEKIDGDRVIRGFLPGPQHANALGIVHGGMLAAFIDSAMGTAVLHTLNRRAVTVRMSLDYLGPGRVGDWLQAEGEVVGHDEHMAQVRGRLYGPRHEVLAGLGVFSLLSRHRKLTRRG</sequence>
<dbReference type="CDD" id="cd03443">
    <property type="entry name" value="PaaI_thioesterase"/>
    <property type="match status" value="1"/>
</dbReference>
<reference evidence="4 5" key="1">
    <citation type="submission" date="2019-07" db="EMBL/GenBank/DDBJ databases">
        <title>Whole genome shotgun sequence of Reyranella soli NBRC 108950.</title>
        <authorList>
            <person name="Hosoyama A."/>
            <person name="Uohara A."/>
            <person name="Ohji S."/>
            <person name="Ichikawa N."/>
        </authorList>
    </citation>
    <scope>NUCLEOTIDE SEQUENCE [LARGE SCALE GENOMIC DNA]</scope>
    <source>
        <strain evidence="4 5">NBRC 108950</strain>
    </source>
</reference>
<dbReference type="EMBL" id="BKAJ01000246">
    <property type="protein sequence ID" value="GEP61683.1"/>
    <property type="molecule type" value="Genomic_DNA"/>
</dbReference>
<evidence type="ECO:0000313" key="5">
    <source>
        <dbReference type="Proteomes" id="UP000321058"/>
    </source>
</evidence>
<evidence type="ECO:0000313" key="4">
    <source>
        <dbReference type="EMBL" id="GEP61683.1"/>
    </source>
</evidence>
<dbReference type="InterPro" id="IPR039298">
    <property type="entry name" value="ACOT13"/>
</dbReference>
<gene>
    <name evidence="4" type="ORF">RSO01_88490</name>
</gene>
<keyword evidence="2" id="KW-0378">Hydrolase</keyword>
<organism evidence="4 5">
    <name type="scientific">Reyranella soli</name>
    <dbReference type="NCBI Taxonomy" id="1230389"/>
    <lineage>
        <taxon>Bacteria</taxon>
        <taxon>Pseudomonadati</taxon>
        <taxon>Pseudomonadota</taxon>
        <taxon>Alphaproteobacteria</taxon>
        <taxon>Hyphomicrobiales</taxon>
        <taxon>Reyranellaceae</taxon>
        <taxon>Reyranella</taxon>
    </lineage>
</organism>
<dbReference type="PANTHER" id="PTHR21660">
    <property type="entry name" value="THIOESTERASE SUPERFAMILY MEMBER-RELATED"/>
    <property type="match status" value="1"/>
</dbReference>
<dbReference type="RefSeq" id="WP_147156963.1">
    <property type="nucleotide sequence ID" value="NZ_BKAJ01000246.1"/>
</dbReference>
<dbReference type="AlphaFoldDB" id="A0A512NRW8"/>
<dbReference type="SUPFAM" id="SSF54637">
    <property type="entry name" value="Thioesterase/thiol ester dehydrase-isomerase"/>
    <property type="match status" value="1"/>
</dbReference>
<evidence type="ECO:0000256" key="2">
    <source>
        <dbReference type="ARBA" id="ARBA00022801"/>
    </source>
</evidence>
<dbReference type="GO" id="GO:0047617">
    <property type="term" value="F:fatty acyl-CoA hydrolase activity"/>
    <property type="evidence" value="ECO:0007669"/>
    <property type="project" value="InterPro"/>
</dbReference>
<dbReference type="InterPro" id="IPR006683">
    <property type="entry name" value="Thioestr_dom"/>
</dbReference>
<keyword evidence="5" id="KW-1185">Reference proteome</keyword>
<dbReference type="Gene3D" id="3.10.129.10">
    <property type="entry name" value="Hotdog Thioesterase"/>
    <property type="match status" value="1"/>
</dbReference>
<dbReference type="InterPro" id="IPR029069">
    <property type="entry name" value="HotDog_dom_sf"/>
</dbReference>
<dbReference type="OrthoDB" id="3477511at2"/>
<comment type="caution">
    <text evidence="4">The sequence shown here is derived from an EMBL/GenBank/DDBJ whole genome shotgun (WGS) entry which is preliminary data.</text>
</comment>
<protein>
    <submittedName>
        <fullName evidence="4">Putative esterase</fullName>
    </submittedName>
</protein>
<dbReference type="Proteomes" id="UP000321058">
    <property type="component" value="Unassembled WGS sequence"/>
</dbReference>
<proteinExistence type="inferred from homology"/>
<feature type="domain" description="Thioesterase" evidence="3">
    <location>
        <begin position="51"/>
        <end position="118"/>
    </location>
</feature>
<dbReference type="Pfam" id="PF03061">
    <property type="entry name" value="4HBT"/>
    <property type="match status" value="1"/>
</dbReference>
<name>A0A512NRW8_9HYPH</name>
<evidence type="ECO:0000259" key="3">
    <source>
        <dbReference type="Pfam" id="PF03061"/>
    </source>
</evidence>